<dbReference type="OrthoDB" id="5424209at2759"/>
<comment type="caution">
    <text evidence="1">The sequence shown here is derived from an EMBL/GenBank/DDBJ whole genome shotgun (WGS) entry which is preliminary data.</text>
</comment>
<accession>A0A8H4QE80</accession>
<reference evidence="1 2" key="1">
    <citation type="journal article" date="2020" name="G3 (Bethesda)">
        <title>Genetic Underpinnings of Host Manipulation by Ophiocordyceps as Revealed by Comparative Transcriptomics.</title>
        <authorList>
            <person name="Will I."/>
            <person name="Das B."/>
            <person name="Trinh T."/>
            <person name="Brachmann A."/>
            <person name="Ohm R.A."/>
            <person name="de Bekker C."/>
        </authorList>
    </citation>
    <scope>NUCLEOTIDE SEQUENCE [LARGE SCALE GENOMIC DNA]</scope>
    <source>
        <strain evidence="1 2">EC05</strain>
    </source>
</reference>
<sequence>MDPAESRGYYRGLPSRPKLIARTDQLSRPWHVPAHEHDWHDKELDTISASHPIVGKWNDEGSHSLRQQVLDVLERNMIDWTAVDILQLRDRGECHVECHVVLFVSVSASSTSGELGRTIANEVKLVLCYHKLDDVECEVKESSRVPLSPTVPERNVIRLDCNFSMQYLRKEFSDCLNVSIASLDKPWRQGTRCLYLRDVQTREVFALTCRHVIVDSETAGEILPGKEPTLPLAMTAISAIQPAEDTFKEVLQVRQSLETAALRQVEKWESRTNTMDEDRRLERLGESQALLRDAQSLLPHLQHGQDLDNRRFGKLALVRDLGIRAHGELSDWCLIRLDPDCFERPISQLRNRVYVGGVALLPDLCDLPPRKDADGTVELEGVMSVDEMSTRSLTNVVKSGAGYGYSAGRVNPVVSVTRAATGNGPFFVALEWPMVAQAMGKPFSIRGDSGSCVWGGCGQIVGMITGGLERADMLASGIDFGVECAADVTYMTPMEWLMDDFEACGLEMEIV</sequence>
<gene>
    <name evidence="1" type="ORF">GQ602_001513</name>
</gene>
<proteinExistence type="predicted"/>
<name>A0A8H4QE80_9HYPO</name>
<dbReference type="EMBL" id="JAACLJ010000001">
    <property type="protein sequence ID" value="KAF4595900.1"/>
    <property type="molecule type" value="Genomic_DNA"/>
</dbReference>
<evidence type="ECO:0000313" key="1">
    <source>
        <dbReference type="EMBL" id="KAF4595900.1"/>
    </source>
</evidence>
<dbReference type="Proteomes" id="UP000562929">
    <property type="component" value="Unassembled WGS sequence"/>
</dbReference>
<dbReference type="AlphaFoldDB" id="A0A8H4QE80"/>
<evidence type="ECO:0000313" key="2">
    <source>
        <dbReference type="Proteomes" id="UP000562929"/>
    </source>
</evidence>
<organism evidence="1 2">
    <name type="scientific">Ophiocordyceps camponoti-floridani</name>
    <dbReference type="NCBI Taxonomy" id="2030778"/>
    <lineage>
        <taxon>Eukaryota</taxon>
        <taxon>Fungi</taxon>
        <taxon>Dikarya</taxon>
        <taxon>Ascomycota</taxon>
        <taxon>Pezizomycotina</taxon>
        <taxon>Sordariomycetes</taxon>
        <taxon>Hypocreomycetidae</taxon>
        <taxon>Hypocreales</taxon>
        <taxon>Ophiocordycipitaceae</taxon>
        <taxon>Ophiocordyceps</taxon>
    </lineage>
</organism>
<protein>
    <submittedName>
        <fullName evidence="1">Uncharacterized protein</fullName>
    </submittedName>
</protein>
<keyword evidence="2" id="KW-1185">Reference proteome</keyword>